<evidence type="ECO:0000256" key="4">
    <source>
        <dbReference type="ARBA" id="ARBA00022496"/>
    </source>
</evidence>
<dbReference type="PROSITE" id="PS52016">
    <property type="entry name" value="TONB_DEPENDENT_REC_3"/>
    <property type="match status" value="1"/>
</dbReference>
<keyword evidence="10 11" id="KW-0998">Cell outer membrane</keyword>
<dbReference type="InterPro" id="IPR039426">
    <property type="entry name" value="TonB-dep_rcpt-like"/>
</dbReference>
<proteinExistence type="inferred from homology"/>
<feature type="domain" description="TonB-dependent receptor plug" evidence="15">
    <location>
        <begin position="53"/>
        <end position="164"/>
    </location>
</feature>
<comment type="subcellular location">
    <subcellularLocation>
        <location evidence="1 11">Cell outer membrane</location>
        <topology evidence="1 11">Multi-pass membrane protein</topology>
    </subcellularLocation>
</comment>
<evidence type="ECO:0000256" key="2">
    <source>
        <dbReference type="ARBA" id="ARBA00022448"/>
    </source>
</evidence>
<reference evidence="16 17" key="1">
    <citation type="submission" date="2015-04" db="EMBL/GenBank/DDBJ databases">
        <title>Genome sequence of aromatic hydrocarbons-degrading Sphingobium chungbukense DJ77.</title>
        <authorList>
            <person name="Kim Y.-C."/>
            <person name="Chae J.-C."/>
        </authorList>
    </citation>
    <scope>NUCLEOTIDE SEQUENCE [LARGE SCALE GENOMIC DNA]</scope>
    <source>
        <strain evidence="16 17">DJ77</strain>
    </source>
</reference>
<dbReference type="PATRIC" id="fig|56193.3.peg.2757"/>
<organism evidence="16 17">
    <name type="scientific">Sphingobium chungbukense</name>
    <dbReference type="NCBI Taxonomy" id="56193"/>
    <lineage>
        <taxon>Bacteria</taxon>
        <taxon>Pseudomonadati</taxon>
        <taxon>Pseudomonadota</taxon>
        <taxon>Alphaproteobacteria</taxon>
        <taxon>Sphingomonadales</taxon>
        <taxon>Sphingomonadaceae</taxon>
        <taxon>Sphingobium</taxon>
    </lineage>
</organism>
<dbReference type="STRING" id="56193.YP76_13245"/>
<dbReference type="PANTHER" id="PTHR32552:SF81">
    <property type="entry name" value="TONB-DEPENDENT OUTER MEMBRANE RECEPTOR"/>
    <property type="match status" value="1"/>
</dbReference>
<evidence type="ECO:0000256" key="1">
    <source>
        <dbReference type="ARBA" id="ARBA00004571"/>
    </source>
</evidence>
<name>A0A0M3AU07_9SPHN</name>
<sequence>MRRGFRSIAVSSASLLALGGILAPAAAQEVAQAPEQTGLGDIVVTAQRYEQRLQDAPISIVAVGGEQLASMGVDSLNGFDTFVPNVTIGGTSGQGNSVANFAIRGIGGAPSGSLTQESAVGVYIDDVLYARPNGALLDLLDIERIEVLRGPQGTLFGRNTAGGAIRYVTKKPSDQIEGNVRAVIGSYDRRDFSGVLNLPLGDIFAARVSFSSNDRDGYVKRIVDGNRLGSINSQTGRLQLRARPTDRLDINFSVDTIRSKDNGSATIVPNWSASDIFTAGLYGAQVPGGPPVNVALVNQMRALMPASVSRSNYCGQGTTLAAPVALSSVLGCIQSDMDYYHNQGGKKTVYGGVPDVSKFDSTGLSLSLSYELSDTVTLNSISGYRNSDQYIFQDWDRTPLPFMQQVDENKIEYFTQELQAIGTAFDKRLKWQAGVFYYWDDATNYRRRFDPTAGANSASEGTIGLGAIENKFITTKSIAAYSQGTFEITDRLSATVGIRWTQDKKDFSTFRDGRGRVLVNGVLTPTQQSRKGKWSNFSPKVSIDYKWTPDIMTYASVAQGFKGGGFNDTLQTTCSTSPLPFCGLSEYQEENLLTYEIGFRSEFFNHRLRFNTTFFQTNYKDQQIQLIDMGPPPLQYIVNGDSTVKGVEVELMAAPVDGLVLRGGFGYVDAKYDDAMIGLSGKTALTPQTPYFRSPKYSYTLGANYSYDLGDFGDLSFDLNYGYKSKQASFPNPTNMSILPSYGILNGRIELKADAGWTLAVVGTNLTNEYYFTNGFNPGGPTTKATPGLPGGTHDFLMGFEILDVGRPREFAVELKYKF</sequence>
<dbReference type="InterPro" id="IPR012910">
    <property type="entry name" value="Plug_dom"/>
</dbReference>
<evidence type="ECO:0000256" key="10">
    <source>
        <dbReference type="ARBA" id="ARBA00023237"/>
    </source>
</evidence>
<dbReference type="InterPro" id="IPR036942">
    <property type="entry name" value="Beta-barrel_TonB_sf"/>
</dbReference>
<dbReference type="SUPFAM" id="SSF56935">
    <property type="entry name" value="Porins"/>
    <property type="match status" value="1"/>
</dbReference>
<feature type="signal peptide" evidence="13">
    <location>
        <begin position="1"/>
        <end position="27"/>
    </location>
</feature>
<evidence type="ECO:0000256" key="9">
    <source>
        <dbReference type="ARBA" id="ARBA00023136"/>
    </source>
</evidence>
<evidence type="ECO:0000259" key="14">
    <source>
        <dbReference type="Pfam" id="PF00593"/>
    </source>
</evidence>
<evidence type="ECO:0000256" key="8">
    <source>
        <dbReference type="ARBA" id="ARBA00023077"/>
    </source>
</evidence>
<gene>
    <name evidence="16" type="ORF">YP76_13245</name>
</gene>
<keyword evidence="7" id="KW-0406">Ion transport</keyword>
<evidence type="ECO:0000256" key="3">
    <source>
        <dbReference type="ARBA" id="ARBA00022452"/>
    </source>
</evidence>
<dbReference type="EMBL" id="LBIC01000005">
    <property type="protein sequence ID" value="KKW92029.1"/>
    <property type="molecule type" value="Genomic_DNA"/>
</dbReference>
<dbReference type="Proteomes" id="UP000033874">
    <property type="component" value="Unassembled WGS sequence"/>
</dbReference>
<protein>
    <recommendedName>
        <fullName evidence="18">TonB-dependent receptor</fullName>
    </recommendedName>
</protein>
<dbReference type="GO" id="GO:0006826">
    <property type="term" value="P:iron ion transport"/>
    <property type="evidence" value="ECO:0007669"/>
    <property type="project" value="UniProtKB-KW"/>
</dbReference>
<keyword evidence="5 11" id="KW-0812">Transmembrane</keyword>
<dbReference type="InterPro" id="IPR000531">
    <property type="entry name" value="Beta-barrel_TonB"/>
</dbReference>
<dbReference type="PANTHER" id="PTHR32552">
    <property type="entry name" value="FERRICHROME IRON RECEPTOR-RELATED"/>
    <property type="match status" value="1"/>
</dbReference>
<keyword evidence="4" id="KW-0410">Iron transport</keyword>
<keyword evidence="13" id="KW-0732">Signal</keyword>
<keyword evidence="9 11" id="KW-0472">Membrane</keyword>
<dbReference type="Pfam" id="PF00593">
    <property type="entry name" value="TonB_dep_Rec_b-barrel"/>
    <property type="match status" value="1"/>
</dbReference>
<dbReference type="GO" id="GO:0009279">
    <property type="term" value="C:cell outer membrane"/>
    <property type="evidence" value="ECO:0007669"/>
    <property type="project" value="UniProtKB-SubCell"/>
</dbReference>
<keyword evidence="6" id="KW-0408">Iron</keyword>
<evidence type="ECO:0000256" key="6">
    <source>
        <dbReference type="ARBA" id="ARBA00023004"/>
    </source>
</evidence>
<evidence type="ECO:0000256" key="12">
    <source>
        <dbReference type="RuleBase" id="RU003357"/>
    </source>
</evidence>
<dbReference type="Pfam" id="PF07715">
    <property type="entry name" value="Plug"/>
    <property type="match status" value="1"/>
</dbReference>
<evidence type="ECO:0008006" key="18">
    <source>
        <dbReference type="Google" id="ProtNLM"/>
    </source>
</evidence>
<comment type="caution">
    <text evidence="16">The sequence shown here is derived from an EMBL/GenBank/DDBJ whole genome shotgun (WGS) entry which is preliminary data.</text>
</comment>
<keyword evidence="2 11" id="KW-0813">Transport</keyword>
<evidence type="ECO:0000256" key="5">
    <source>
        <dbReference type="ARBA" id="ARBA00022692"/>
    </source>
</evidence>
<dbReference type="AlphaFoldDB" id="A0A0M3AU07"/>
<evidence type="ECO:0000313" key="17">
    <source>
        <dbReference type="Proteomes" id="UP000033874"/>
    </source>
</evidence>
<evidence type="ECO:0000259" key="15">
    <source>
        <dbReference type="Pfam" id="PF07715"/>
    </source>
</evidence>
<keyword evidence="3 11" id="KW-1134">Transmembrane beta strand</keyword>
<evidence type="ECO:0000256" key="7">
    <source>
        <dbReference type="ARBA" id="ARBA00023065"/>
    </source>
</evidence>
<evidence type="ECO:0000256" key="11">
    <source>
        <dbReference type="PROSITE-ProRule" id="PRU01360"/>
    </source>
</evidence>
<keyword evidence="8 12" id="KW-0798">TonB box</keyword>
<accession>A0A0M3AU07</accession>
<keyword evidence="17" id="KW-1185">Reference proteome</keyword>
<evidence type="ECO:0000313" key="16">
    <source>
        <dbReference type="EMBL" id="KKW92029.1"/>
    </source>
</evidence>
<dbReference type="Gene3D" id="2.40.170.20">
    <property type="entry name" value="TonB-dependent receptor, beta-barrel domain"/>
    <property type="match status" value="2"/>
</dbReference>
<feature type="domain" description="TonB-dependent receptor-like beta-barrel" evidence="14">
    <location>
        <begin position="346"/>
        <end position="766"/>
    </location>
</feature>
<evidence type="ECO:0000256" key="13">
    <source>
        <dbReference type="SAM" id="SignalP"/>
    </source>
</evidence>
<comment type="similarity">
    <text evidence="11 12">Belongs to the TonB-dependent receptor family.</text>
</comment>
<feature type="chain" id="PRO_5005650584" description="TonB-dependent receptor" evidence="13">
    <location>
        <begin position="28"/>
        <end position="819"/>
    </location>
</feature>